<organism evidence="2 3">
    <name type="scientific">Aspergillus fumigatiaffinis</name>
    <dbReference type="NCBI Taxonomy" id="340414"/>
    <lineage>
        <taxon>Eukaryota</taxon>
        <taxon>Fungi</taxon>
        <taxon>Dikarya</taxon>
        <taxon>Ascomycota</taxon>
        <taxon>Pezizomycotina</taxon>
        <taxon>Eurotiomycetes</taxon>
        <taxon>Eurotiomycetidae</taxon>
        <taxon>Eurotiales</taxon>
        <taxon>Aspergillaceae</taxon>
        <taxon>Aspergillus</taxon>
        <taxon>Aspergillus subgen. Fumigati</taxon>
    </lineage>
</organism>
<name>A0A8H4GLT6_9EURO</name>
<gene>
    <name evidence="2" type="ORF">CNMCM6805_008653</name>
</gene>
<dbReference type="EMBL" id="JAAAPX010000069">
    <property type="protein sequence ID" value="KAF4234421.1"/>
    <property type="molecule type" value="Genomic_DNA"/>
</dbReference>
<evidence type="ECO:0000256" key="1">
    <source>
        <dbReference type="SAM" id="MobiDB-lite"/>
    </source>
</evidence>
<dbReference type="Proteomes" id="UP000653565">
    <property type="component" value="Unassembled WGS sequence"/>
</dbReference>
<protein>
    <submittedName>
        <fullName evidence="2">Uncharacterized protein</fullName>
    </submittedName>
</protein>
<reference evidence="2" key="1">
    <citation type="journal article" date="2020" name="bioRxiv">
        <title>Genomic and phenotypic heterogeneity of clinical isolates of the human pathogens Aspergillus fumigatus, Aspergillus lentulus and Aspergillus fumigatiaffinis.</title>
        <authorList>
            <person name="dos Santos R.A.C."/>
            <person name="Steenwyk J.L."/>
            <person name="Rivero-Menendez O."/>
            <person name="Mead M.E."/>
            <person name="Silva L.P."/>
            <person name="Bastos R.W."/>
            <person name="Alastruey-Izquierdo A."/>
            <person name="Goldman G.H."/>
            <person name="Rokas A."/>
        </authorList>
    </citation>
    <scope>NUCLEOTIDE SEQUENCE</scope>
    <source>
        <strain evidence="2">CNM-CM6805</strain>
    </source>
</reference>
<reference evidence="2" key="2">
    <citation type="submission" date="2020-04" db="EMBL/GenBank/DDBJ databases">
        <authorList>
            <person name="Santos R.A.C."/>
            <person name="Steenwyk J.L."/>
            <person name="Rivero-Menendez O."/>
            <person name="Mead M.E."/>
            <person name="Silva L.P."/>
            <person name="Bastos R.W."/>
            <person name="Alastruey-Izquierdo A."/>
            <person name="Goldman G.H."/>
            <person name="Rokas A."/>
        </authorList>
    </citation>
    <scope>NUCLEOTIDE SEQUENCE</scope>
    <source>
        <strain evidence="2">CNM-CM6805</strain>
    </source>
</reference>
<feature type="region of interest" description="Disordered" evidence="1">
    <location>
        <begin position="195"/>
        <end position="232"/>
    </location>
</feature>
<sequence length="232" mass="25670">MGSLGLIAAAQLANWSETSIRMARVCEDDQTAQIAADIAASRSKDELFADASSLQSQLIGILEEQLVKFNLSADMIPSHPRTHSPSKNLTSISSPMDTLRPRLYSKLGMLNHTLVSSETKISGLWEAPPMLMWWLVFLVKWSLFTQSRVNGRVEVGLTPQIQSRFLTSFGRLASKREKLEQEIIRSRQTPDILDAPEASLDEILNTPTVNPPKAGTSAADRPSPTQRAETRE</sequence>
<keyword evidence="3" id="KW-1185">Reference proteome</keyword>
<feature type="compositionally biased region" description="Polar residues" evidence="1">
    <location>
        <begin position="223"/>
        <end position="232"/>
    </location>
</feature>
<dbReference type="AlphaFoldDB" id="A0A8H4GLT6"/>
<evidence type="ECO:0000313" key="2">
    <source>
        <dbReference type="EMBL" id="KAF4234421.1"/>
    </source>
</evidence>
<comment type="caution">
    <text evidence="2">The sequence shown here is derived from an EMBL/GenBank/DDBJ whole genome shotgun (WGS) entry which is preliminary data.</text>
</comment>
<proteinExistence type="predicted"/>
<evidence type="ECO:0000313" key="3">
    <source>
        <dbReference type="Proteomes" id="UP000653565"/>
    </source>
</evidence>
<accession>A0A8H4GLT6</accession>